<dbReference type="PROSITE" id="PS50011">
    <property type="entry name" value="PROTEIN_KINASE_DOM"/>
    <property type="match status" value="1"/>
</dbReference>
<evidence type="ECO:0000256" key="12">
    <source>
        <dbReference type="ARBA" id="ARBA00023012"/>
    </source>
</evidence>
<dbReference type="Proteomes" id="UP000266327">
    <property type="component" value="Unassembled WGS sequence"/>
</dbReference>
<dbReference type="InterPro" id="IPR003661">
    <property type="entry name" value="HisK_dim/P_dom"/>
</dbReference>
<dbReference type="PROSITE" id="PS50109">
    <property type="entry name" value="HIS_KIN"/>
    <property type="match status" value="1"/>
</dbReference>
<dbReference type="CDD" id="cd00082">
    <property type="entry name" value="HisKA"/>
    <property type="match status" value="1"/>
</dbReference>
<dbReference type="FunFam" id="3.30.565.10:FF:000010">
    <property type="entry name" value="Sensor histidine kinase RcsC"/>
    <property type="match status" value="1"/>
</dbReference>
<dbReference type="Gene3D" id="3.40.50.2300">
    <property type="match status" value="1"/>
</dbReference>
<dbReference type="InterPro" id="IPR000719">
    <property type="entry name" value="Prot_kinase_dom"/>
</dbReference>
<keyword evidence="6" id="KW-0812">Transmembrane</keyword>
<evidence type="ECO:0000256" key="10">
    <source>
        <dbReference type="ARBA" id="ARBA00022840"/>
    </source>
</evidence>
<proteinExistence type="predicted"/>
<evidence type="ECO:0000256" key="14">
    <source>
        <dbReference type="ARBA" id="ARBA00023136"/>
    </source>
</evidence>
<organism evidence="21 22">
    <name type="scientific">Noviherbaspirillum sedimenti</name>
    <dbReference type="NCBI Taxonomy" id="2320865"/>
    <lineage>
        <taxon>Bacteria</taxon>
        <taxon>Pseudomonadati</taxon>
        <taxon>Pseudomonadota</taxon>
        <taxon>Betaproteobacteria</taxon>
        <taxon>Burkholderiales</taxon>
        <taxon>Oxalobacteraceae</taxon>
        <taxon>Noviherbaspirillum</taxon>
    </lineage>
</organism>
<accession>A0A3A3G1F9</accession>
<dbReference type="CDD" id="cd16922">
    <property type="entry name" value="HATPase_EvgS-ArcB-TorS-like"/>
    <property type="match status" value="1"/>
</dbReference>
<evidence type="ECO:0000256" key="2">
    <source>
        <dbReference type="ARBA" id="ARBA00004370"/>
    </source>
</evidence>
<comment type="function">
    <text evidence="15">Member of the two-component regulatory system BvgS/BvgA. Phosphorylates BvgA via a four-step phosphorelay in response to environmental signals.</text>
</comment>
<evidence type="ECO:0000256" key="1">
    <source>
        <dbReference type="ARBA" id="ARBA00000085"/>
    </source>
</evidence>
<evidence type="ECO:0000256" key="5">
    <source>
        <dbReference type="ARBA" id="ARBA00022679"/>
    </source>
</evidence>
<dbReference type="Gene3D" id="3.30.450.40">
    <property type="match status" value="1"/>
</dbReference>
<evidence type="ECO:0000256" key="3">
    <source>
        <dbReference type="ARBA" id="ARBA00012438"/>
    </source>
</evidence>
<dbReference type="FunFam" id="1.10.287.130:FF:000004">
    <property type="entry name" value="Ethylene receptor 1"/>
    <property type="match status" value="1"/>
</dbReference>
<dbReference type="GO" id="GO:0005524">
    <property type="term" value="F:ATP binding"/>
    <property type="evidence" value="ECO:0007669"/>
    <property type="project" value="UniProtKB-KW"/>
</dbReference>
<dbReference type="SMART" id="SM00388">
    <property type="entry name" value="HisKA"/>
    <property type="match status" value="1"/>
</dbReference>
<evidence type="ECO:0000313" key="21">
    <source>
        <dbReference type="EMBL" id="RJG01744.1"/>
    </source>
</evidence>
<dbReference type="InterPro" id="IPR036890">
    <property type="entry name" value="HATPase_C_sf"/>
</dbReference>
<keyword evidence="10" id="KW-0067">ATP-binding</keyword>
<keyword evidence="13" id="KW-0843">Virulence</keyword>
<comment type="caution">
    <text evidence="21">The sequence shown here is derived from an EMBL/GenBank/DDBJ whole genome shotgun (WGS) entry which is preliminary data.</text>
</comment>
<keyword evidence="7" id="KW-0732">Signal</keyword>
<dbReference type="Gene3D" id="1.10.287.130">
    <property type="match status" value="1"/>
</dbReference>
<evidence type="ECO:0000259" key="18">
    <source>
        <dbReference type="PROSITE" id="PS50011"/>
    </source>
</evidence>
<name>A0A3A3G1F9_9BURK</name>
<dbReference type="EMBL" id="QYUQ01000002">
    <property type="protein sequence ID" value="RJG01744.1"/>
    <property type="molecule type" value="Genomic_DNA"/>
</dbReference>
<dbReference type="SUPFAM" id="SSF47384">
    <property type="entry name" value="Homodimeric domain of signal transducing histidine kinase"/>
    <property type="match status" value="1"/>
</dbReference>
<feature type="domain" description="Protein kinase" evidence="18">
    <location>
        <begin position="1"/>
        <end position="185"/>
    </location>
</feature>
<comment type="catalytic activity">
    <reaction evidence="1">
        <text>ATP + protein L-histidine = ADP + protein N-phospho-L-histidine.</text>
        <dbReference type="EC" id="2.7.13.3"/>
    </reaction>
</comment>
<protein>
    <recommendedName>
        <fullName evidence="16">Virulence sensor protein BvgS</fullName>
        <ecNumber evidence="3">2.7.13.3</ecNumber>
    </recommendedName>
</protein>
<evidence type="ECO:0000256" key="6">
    <source>
        <dbReference type="ARBA" id="ARBA00022692"/>
    </source>
</evidence>
<evidence type="ECO:0000256" key="4">
    <source>
        <dbReference type="ARBA" id="ARBA00022553"/>
    </source>
</evidence>
<dbReference type="PANTHER" id="PTHR43642:SF1">
    <property type="entry name" value="HYBRID SIGNAL TRANSDUCTION HISTIDINE KINASE G"/>
    <property type="match status" value="1"/>
</dbReference>
<evidence type="ECO:0000256" key="11">
    <source>
        <dbReference type="ARBA" id="ARBA00022989"/>
    </source>
</evidence>
<dbReference type="PROSITE" id="PS50110">
    <property type="entry name" value="RESPONSE_REGULATORY"/>
    <property type="match status" value="1"/>
</dbReference>
<dbReference type="EC" id="2.7.13.3" evidence="3"/>
<dbReference type="GO" id="GO:0016020">
    <property type="term" value="C:membrane"/>
    <property type="evidence" value="ECO:0007669"/>
    <property type="project" value="UniProtKB-SubCell"/>
</dbReference>
<evidence type="ECO:0000256" key="17">
    <source>
        <dbReference type="PROSITE-ProRule" id="PRU00169"/>
    </source>
</evidence>
<dbReference type="SUPFAM" id="SSF55781">
    <property type="entry name" value="GAF domain-like"/>
    <property type="match status" value="1"/>
</dbReference>
<evidence type="ECO:0000256" key="7">
    <source>
        <dbReference type="ARBA" id="ARBA00022729"/>
    </source>
</evidence>
<dbReference type="InterPro" id="IPR029016">
    <property type="entry name" value="GAF-like_dom_sf"/>
</dbReference>
<dbReference type="RefSeq" id="WP_119785208.1">
    <property type="nucleotide sequence ID" value="NZ_QYUQ01000002.1"/>
</dbReference>
<dbReference type="Pfam" id="PF13191">
    <property type="entry name" value="AAA_16"/>
    <property type="match status" value="1"/>
</dbReference>
<dbReference type="PANTHER" id="PTHR43642">
    <property type="entry name" value="HYBRID SIGNAL TRANSDUCTION HISTIDINE KINASE G"/>
    <property type="match status" value="1"/>
</dbReference>
<feature type="domain" description="Response regulatory" evidence="20">
    <location>
        <begin position="1647"/>
        <end position="1764"/>
    </location>
</feature>
<dbReference type="SUPFAM" id="SSF52540">
    <property type="entry name" value="P-loop containing nucleoside triphosphate hydrolases"/>
    <property type="match status" value="1"/>
</dbReference>
<evidence type="ECO:0000259" key="19">
    <source>
        <dbReference type="PROSITE" id="PS50109"/>
    </source>
</evidence>
<dbReference type="SUPFAM" id="SSF52172">
    <property type="entry name" value="CheY-like"/>
    <property type="match status" value="1"/>
</dbReference>
<dbReference type="InterPro" id="IPR011009">
    <property type="entry name" value="Kinase-like_dom_sf"/>
</dbReference>
<comment type="subcellular location">
    <subcellularLocation>
        <location evidence="2">Membrane</location>
    </subcellularLocation>
</comment>
<dbReference type="Gene3D" id="3.30.565.10">
    <property type="entry name" value="Histidine kinase-like ATPase, C-terminal domain"/>
    <property type="match status" value="1"/>
</dbReference>
<dbReference type="Pfam" id="PF01590">
    <property type="entry name" value="GAF"/>
    <property type="match status" value="1"/>
</dbReference>
<dbReference type="InterPro" id="IPR027417">
    <property type="entry name" value="P-loop_NTPase"/>
</dbReference>
<keyword evidence="22" id="KW-1185">Reference proteome</keyword>
<dbReference type="GO" id="GO:0000155">
    <property type="term" value="F:phosphorelay sensor kinase activity"/>
    <property type="evidence" value="ECO:0007669"/>
    <property type="project" value="InterPro"/>
</dbReference>
<dbReference type="InterPro" id="IPR036097">
    <property type="entry name" value="HisK_dim/P_sf"/>
</dbReference>
<dbReference type="InterPro" id="IPR011006">
    <property type="entry name" value="CheY-like_superfamily"/>
</dbReference>
<reference evidence="22" key="1">
    <citation type="submission" date="2018-09" db="EMBL/GenBank/DDBJ databases">
        <authorList>
            <person name="Zhu H."/>
        </authorList>
    </citation>
    <scope>NUCLEOTIDE SEQUENCE [LARGE SCALE GENOMIC DNA]</scope>
    <source>
        <strain evidence="22">K1S02-23</strain>
    </source>
</reference>
<dbReference type="SMART" id="SM00448">
    <property type="entry name" value="REC"/>
    <property type="match status" value="1"/>
</dbReference>
<dbReference type="Gene3D" id="3.40.50.300">
    <property type="entry name" value="P-loop containing nucleotide triphosphate hydrolases"/>
    <property type="match status" value="1"/>
</dbReference>
<dbReference type="InterPro" id="IPR003018">
    <property type="entry name" value="GAF"/>
</dbReference>
<dbReference type="Gene3D" id="1.10.510.10">
    <property type="entry name" value="Transferase(Phosphotransferase) domain 1"/>
    <property type="match status" value="1"/>
</dbReference>
<keyword evidence="12" id="KW-0902">Two-component regulatory system</keyword>
<evidence type="ECO:0000259" key="20">
    <source>
        <dbReference type="PROSITE" id="PS50110"/>
    </source>
</evidence>
<keyword evidence="8" id="KW-0547">Nucleotide-binding</keyword>
<keyword evidence="14" id="KW-0472">Membrane</keyword>
<keyword evidence="11" id="KW-1133">Transmembrane helix</keyword>
<sequence length="1769" mass="196159">MLKFGAIETRFFCQATDAAGARSGLQVSDTFDLAGTLAVCQAIVDSLERWYAQTPMHQALCPGNIHIHEDGSVELRNEVMPPLAYISPEQTGRMNRGVDYRSDFYSLGVVFYRLLTGALPFSGAAAMEIIHGHIARQARPPAHINPAVPAVVSNVVMKLLAKNAEDRYQSLEGARADLQACRAVLESGGVLPDFELGKADVCDRLQLPQKLYGRDTELAQLRQALDRSMTVSAEFLLVTGYAGIGKSSLIHELHKPVVTLHGYFITGKFDQFKRNIPYYAIAHAFGGLIRQILTENESRIQEWKARILGALGTNGQLMIDAIPDLEYVIGRQPKVVRLGANEALNRFRYVVQNFIGVFARREHPLVIFLDDLQWADEASLELIELFMNGLDRTSLLVIGACRDNEVDIASPLLTTLETIRNKVAVTTIELKPFDDATVCALIADAVKAAPAAVAPLAQLVYRKTMGNPFFVGEFIKNLGREKLLRFHGGQWHWMLAEIESLQITDNVVDLLTRELARLPQQTRQLLQLAACIGNRFDYRTLAILAGKNADETQLLLQPALQAGLVMAPDKAFASPEISSHVYRFQHDRVQQAAYAEIPVQAGKAMHLQIGRLLTASIPEEQRSEHLFDIVYHLNAGSELIPGDREKIELARLNLLAARKAKAAVAHETAWKLASNGLASLRGIGETRSPLHFSLQLEQLESGFMSHRFHEVERIGESMLAYASDDVQMARVYDVLIHSCLYQDRHADGQALALQALRMLGVKVPARLIRPALVWRLWTVKWQLGRFDNQRLLDFPEESEAIELLKQKILSRAVSASYVVNPALFPILTFEQIERALQRERFSPGLPWALGGYAMVAIQGGAIPLATRLGRLMLESNLKNQPTWQKDSHGVRVGFLAYGAIFHWSRHLLEAPEPLYENYQAGLDIGEFEYACYSLVSALRAELLVGRPLGGLAEKLQGGLERAVQFRQKTSSDALAIFLRYVSAMRGDGADQMEDGSQAPSTTRLTLFHQHLFEAMRAYAFGQFPRALEHSRDAEPYLASAACMPSIPLWHFCHALCLLACHAEMGFRQRYAVYRQIRQLQKKLKLWASHAPMNYLHKWQLVQAELKRVQGKTREAAEWYDAAIKGAHEHGYLNEEALANELAARFYLAMGKLMYARIYMAEAHARYQEWGALAKLAQFERAYPELLAAVAAPGPAQAALTLAPAQQYLDIETVIKASNTLSGEIHLDKLLEKLMRILIENAGAEKGVLLLLKDGTLQLQASIEGDLIEVRQATPLDEQARLSLSVVNYVKRTGDKLVLGNAGTDARFNDDPYIAQTRPRSLLCIPLQKQGALVGILYLENNLAVDAFTPERAGLLQILSTQIAISLENASLYHDLERKIAERTRDLSIAKEAAESANRAKSEFLAVMSHEIRTPMNGMLGMMQLANMEATNPSQKEYLETAQYSAEALLTILNEILDFSRLEAGSLEFESISFDLIKTVESVINLMSARSREKVIALRLDFPDSLPRFVQGDVARLRQVLLNLIGNALKFTEQGSITLRIRQLPEHPERLRFTVSDTGIGIAPAAQGRLFQSFSQADNSITRRFGGTGLGLSICKKIVDMQGGQIGVDSTEGVGSDFWFELTLPSSVAPHERTVAREVLSTPTGGMTILVAEDNEINQKVAFSLLQKAGHRVHVVADGLAAVAAVRTQVYDVVLMDMHMPEMDGLEATRLIRAMEAPCASVPIVALTAAGAASDIQTCLDAGMNYFLSKPIRIDRLRAVLMELSEAAED</sequence>
<evidence type="ECO:0000256" key="16">
    <source>
        <dbReference type="ARBA" id="ARBA00070152"/>
    </source>
</evidence>
<dbReference type="InterPro" id="IPR005467">
    <property type="entry name" value="His_kinase_dom"/>
</dbReference>
<keyword evidence="9" id="KW-0418">Kinase</keyword>
<keyword evidence="5" id="KW-0808">Transferase</keyword>
<dbReference type="InterPro" id="IPR053159">
    <property type="entry name" value="Hybrid_Histidine_Kinase"/>
</dbReference>
<dbReference type="InterPro" id="IPR001789">
    <property type="entry name" value="Sig_transdc_resp-reg_receiver"/>
</dbReference>
<keyword evidence="4 17" id="KW-0597">Phosphoprotein</keyword>
<dbReference type="InterPro" id="IPR003594">
    <property type="entry name" value="HATPase_dom"/>
</dbReference>
<dbReference type="Pfam" id="PF00072">
    <property type="entry name" value="Response_reg"/>
    <property type="match status" value="1"/>
</dbReference>
<dbReference type="OrthoDB" id="9801841at2"/>
<dbReference type="SMART" id="SM00065">
    <property type="entry name" value="GAF"/>
    <property type="match status" value="1"/>
</dbReference>
<evidence type="ECO:0000256" key="8">
    <source>
        <dbReference type="ARBA" id="ARBA00022741"/>
    </source>
</evidence>
<dbReference type="CDD" id="cd17546">
    <property type="entry name" value="REC_hyHK_CKI1_RcsC-like"/>
    <property type="match status" value="1"/>
</dbReference>
<dbReference type="InterPro" id="IPR004358">
    <property type="entry name" value="Sig_transdc_His_kin-like_C"/>
</dbReference>
<dbReference type="InterPro" id="IPR041664">
    <property type="entry name" value="AAA_16"/>
</dbReference>
<feature type="domain" description="Histidine kinase" evidence="19">
    <location>
        <begin position="1406"/>
        <end position="1625"/>
    </location>
</feature>
<dbReference type="PRINTS" id="PR00344">
    <property type="entry name" value="BCTRLSENSOR"/>
</dbReference>
<dbReference type="SUPFAM" id="SSF55874">
    <property type="entry name" value="ATPase domain of HSP90 chaperone/DNA topoisomerase II/histidine kinase"/>
    <property type="match status" value="1"/>
</dbReference>
<gene>
    <name evidence="21" type="ORF">D3878_09245</name>
</gene>
<feature type="modified residue" description="4-aspartylphosphate" evidence="17">
    <location>
        <position position="1696"/>
    </location>
</feature>
<dbReference type="Pfam" id="PF02518">
    <property type="entry name" value="HATPase_c"/>
    <property type="match status" value="1"/>
</dbReference>
<dbReference type="SUPFAM" id="SSF56112">
    <property type="entry name" value="Protein kinase-like (PK-like)"/>
    <property type="match status" value="1"/>
</dbReference>
<evidence type="ECO:0000256" key="13">
    <source>
        <dbReference type="ARBA" id="ARBA00023026"/>
    </source>
</evidence>
<dbReference type="Pfam" id="PF00512">
    <property type="entry name" value="HisKA"/>
    <property type="match status" value="1"/>
</dbReference>
<evidence type="ECO:0000313" key="22">
    <source>
        <dbReference type="Proteomes" id="UP000266327"/>
    </source>
</evidence>
<evidence type="ECO:0000256" key="9">
    <source>
        <dbReference type="ARBA" id="ARBA00022777"/>
    </source>
</evidence>
<dbReference type="SMART" id="SM00387">
    <property type="entry name" value="HATPase_c"/>
    <property type="match status" value="1"/>
</dbReference>
<evidence type="ECO:0000256" key="15">
    <source>
        <dbReference type="ARBA" id="ARBA00058004"/>
    </source>
</evidence>